<dbReference type="EMBL" id="FOSP01000001">
    <property type="protein sequence ID" value="SFK13040.1"/>
    <property type="molecule type" value="Genomic_DNA"/>
</dbReference>
<proteinExistence type="predicted"/>
<gene>
    <name evidence="2" type="ORF">SAMN05216302_100156</name>
</gene>
<dbReference type="AlphaFoldDB" id="A0A1I3X0E0"/>
<reference evidence="3" key="1">
    <citation type="submission" date="2016-10" db="EMBL/GenBank/DDBJ databases">
        <authorList>
            <person name="Varghese N."/>
            <person name="Submissions S."/>
        </authorList>
    </citation>
    <scope>NUCLEOTIDE SEQUENCE [LARGE SCALE GENOMIC DNA]</scope>
    <source>
        <strain evidence="3">Nm69</strain>
    </source>
</reference>
<dbReference type="Pfam" id="PF20703">
    <property type="entry name" value="nSTAND1"/>
    <property type="match status" value="1"/>
</dbReference>
<feature type="domain" description="Novel STAND NTPase 1" evidence="1">
    <location>
        <begin position="15"/>
        <end position="289"/>
    </location>
</feature>
<evidence type="ECO:0000313" key="3">
    <source>
        <dbReference type="Proteomes" id="UP000199533"/>
    </source>
</evidence>
<dbReference type="STRING" id="52441.SAMN05216302_100156"/>
<evidence type="ECO:0000259" key="1">
    <source>
        <dbReference type="Pfam" id="PF20703"/>
    </source>
</evidence>
<keyword evidence="3" id="KW-1185">Reference proteome</keyword>
<dbReference type="Proteomes" id="UP000199533">
    <property type="component" value="Unassembled WGS sequence"/>
</dbReference>
<dbReference type="InterPro" id="IPR027417">
    <property type="entry name" value="P-loop_NTPase"/>
</dbReference>
<evidence type="ECO:0000313" key="2">
    <source>
        <dbReference type="EMBL" id="SFK13040.1"/>
    </source>
</evidence>
<organism evidence="2 3">
    <name type="scientific">Nitrosomonas aestuarii</name>
    <dbReference type="NCBI Taxonomy" id="52441"/>
    <lineage>
        <taxon>Bacteria</taxon>
        <taxon>Pseudomonadati</taxon>
        <taxon>Pseudomonadota</taxon>
        <taxon>Betaproteobacteria</taxon>
        <taxon>Nitrosomonadales</taxon>
        <taxon>Nitrosomonadaceae</taxon>
        <taxon>Nitrosomonas</taxon>
    </lineage>
</organism>
<dbReference type="SUPFAM" id="SSF52540">
    <property type="entry name" value="P-loop containing nucleoside triphosphate hydrolases"/>
    <property type="match status" value="1"/>
</dbReference>
<dbReference type="Gene3D" id="3.40.50.300">
    <property type="entry name" value="P-loop containing nucleotide triphosphate hydrolases"/>
    <property type="match status" value="1"/>
</dbReference>
<dbReference type="RefSeq" id="WP_090696278.1">
    <property type="nucleotide sequence ID" value="NZ_FOSP01000001.1"/>
</dbReference>
<name>A0A1I3X0E0_9PROT</name>
<accession>A0A1I3X0E0</accession>
<sequence>MTDTPAIARIDAEHPWPWLDAFPEYAATFFNGRDEDSAALLRCVFAAPVTVLFGKSGLGKSSLLQAGLFPRLRKERLLPVYVRLNHGDHAAGVSEQITRQFHAQLKASLPQAYAGLTQHMQNTASESLWMQLHHTEFELRDDAGRRWTPVFVLDQFEEIFTLGAADLERQQQLFYELGDLMENRIPRVLAERLHDDTDGSLYEQLNLDTQHYRFLLSLREDYLPDLAEWTDRIPRLGANRYRLLPMIDAQAVDAVIKTGGKLVTPSDAQNIVHYLTHTQTDSKSVPIMQTHQRRQRARVEPVLLSLICSGLNAERLADKKPRLNTDNLVKEGSLIVERFYDTEFTGLPESVRDFIE</sequence>
<protein>
    <recommendedName>
        <fullName evidence="1">Novel STAND NTPase 1 domain-containing protein</fullName>
    </recommendedName>
</protein>
<dbReference type="InterPro" id="IPR049052">
    <property type="entry name" value="nSTAND1"/>
</dbReference>
<dbReference type="OrthoDB" id="135039at2"/>